<reference evidence="1 2" key="1">
    <citation type="submission" date="2019-09" db="EMBL/GenBank/DDBJ databases">
        <title>Actinomadura physcomitrii sp. nov., a novel actinomycete isolated from moss [Physcomitrium sphaericum (Ludw) Fuernr].</title>
        <authorList>
            <person name="Liu C."/>
            <person name="Zhuang X."/>
        </authorList>
    </citation>
    <scope>NUCLEOTIDE SEQUENCE [LARGE SCALE GENOMIC DNA]</scope>
    <source>
        <strain evidence="1 2">CYP1-1B</strain>
    </source>
</reference>
<sequence length="434" mass="48601">MSGLKASGIPYRMKMLESSPDNWATIEEIVNDATLAGVAVKLTSPVFNMICDSAYKEHAERIFSAIGQVPNIVFVHQNVLLGIESDPFDRQRENDLYLGRQREDDTYLFASNFFFPPSKEIRDEVRALLEVNRINVVPYETNAELAVLAATFIEDNHRNLLFRIYVPSGRLYAAEADKLLTLFQDWLTQTGRFRVRRDGYRTAAGQVFEFYGDEHTTNAELSRNFEDFSMFLDECVEAPEAAANTLSASGLDRRSALALVTRYAREARRLQLDLKHEREARILQIRQNMESELLDATSPSLVSELDSIIEESVPGARLLAPLDSAPVASTGHTTTIINQQIIQSVQDLTINNIHGTADLSEEARELLRLIGKFGGDEAGGLESAVHEIEDSDARETDRLGAKQRLKGFLIRLTERAEETAVNALMAYLENKAGL</sequence>
<comment type="caution">
    <text evidence="1">The sequence shown here is derived from an EMBL/GenBank/DDBJ whole genome shotgun (WGS) entry which is preliminary data.</text>
</comment>
<proteinExistence type="predicted"/>
<dbReference type="Proteomes" id="UP000483004">
    <property type="component" value="Unassembled WGS sequence"/>
</dbReference>
<dbReference type="RefSeq" id="WP_151540757.1">
    <property type="nucleotide sequence ID" value="NZ_WBMR01000036.1"/>
</dbReference>
<accession>A0A6L3VWE3</accession>
<keyword evidence="2" id="KW-1185">Reference proteome</keyword>
<gene>
    <name evidence="1" type="ORF">F9B16_15455</name>
</gene>
<protein>
    <submittedName>
        <fullName evidence="1">Uncharacterized protein</fullName>
    </submittedName>
</protein>
<dbReference type="AlphaFoldDB" id="A0A6L3VWE3"/>
<organism evidence="1 2">
    <name type="scientific">Actinomadura montaniterrae</name>
    <dbReference type="NCBI Taxonomy" id="1803903"/>
    <lineage>
        <taxon>Bacteria</taxon>
        <taxon>Bacillati</taxon>
        <taxon>Actinomycetota</taxon>
        <taxon>Actinomycetes</taxon>
        <taxon>Streptosporangiales</taxon>
        <taxon>Thermomonosporaceae</taxon>
        <taxon>Actinomadura</taxon>
    </lineage>
</organism>
<dbReference type="EMBL" id="WBMR01000036">
    <property type="protein sequence ID" value="KAB2381620.1"/>
    <property type="molecule type" value="Genomic_DNA"/>
</dbReference>
<dbReference type="OrthoDB" id="3544357at2"/>
<evidence type="ECO:0000313" key="2">
    <source>
        <dbReference type="Proteomes" id="UP000483004"/>
    </source>
</evidence>
<evidence type="ECO:0000313" key="1">
    <source>
        <dbReference type="EMBL" id="KAB2381620.1"/>
    </source>
</evidence>
<name>A0A6L3VWE3_9ACTN</name>